<reference evidence="3" key="3">
    <citation type="submission" date="2025-09" db="UniProtKB">
        <authorList>
            <consortium name="Ensembl"/>
        </authorList>
    </citation>
    <scope>IDENTIFICATION</scope>
</reference>
<protein>
    <recommendedName>
        <fullName evidence="2">PiggyBac transposable element-derived protein domain-containing protein</fullName>
    </recommendedName>
</protein>
<reference evidence="3" key="1">
    <citation type="submission" date="2021-06" db="EMBL/GenBank/DDBJ databases">
        <authorList>
            <consortium name="Wellcome Sanger Institute Data Sharing"/>
        </authorList>
    </citation>
    <scope>NUCLEOTIDE SEQUENCE [LARGE SCALE GENOMIC DNA]</scope>
</reference>
<feature type="compositionally biased region" description="Acidic residues" evidence="1">
    <location>
        <begin position="25"/>
        <end position="34"/>
    </location>
</feature>
<sequence>MAKRKLTSSEALQAILDSSDHDCSSSEEDFSDNDEQQRALHDTVNEDASDDGAEWVYPQHLSWAAARGELPFLHPFEATSGFIVDVNNYTAEQFYELFVSPDLIRHFVHQTNLYAAQFVEKNPNLPPHSRVRAWFDTDENEMKKFIGILMLMGIIRKPDIEMYWSTDPMYATPIFAAVMTRNRFSLLLKFFHLNDNRNEPDKKDPNRDRLFKLRPLIDHLFEAFQLPYMPGPSVAVDESLLLWKGRLQFRQYLPLKRARFGIKMFCLAENSGYIYRFRIYTGKEDPMTSISAVLPDECKDFGLSEKIVVYLALTLLDNGYTIWMDNWYSSCRLFHYLHHRKTTACGTIR</sequence>
<proteinExistence type="predicted"/>
<name>A0A8C4SLK2_ERPCA</name>
<evidence type="ECO:0000313" key="4">
    <source>
        <dbReference type="Proteomes" id="UP000694620"/>
    </source>
</evidence>
<dbReference type="InterPro" id="IPR029526">
    <property type="entry name" value="PGBD"/>
</dbReference>
<dbReference type="PANTHER" id="PTHR46599">
    <property type="entry name" value="PIGGYBAC TRANSPOSABLE ELEMENT-DERIVED PROTEIN 4"/>
    <property type="match status" value="1"/>
</dbReference>
<reference evidence="3" key="2">
    <citation type="submission" date="2025-08" db="UniProtKB">
        <authorList>
            <consortium name="Ensembl"/>
        </authorList>
    </citation>
    <scope>IDENTIFICATION</scope>
</reference>
<organism evidence="3 4">
    <name type="scientific">Erpetoichthys calabaricus</name>
    <name type="common">Rope fish</name>
    <name type="synonym">Calamoichthys calabaricus</name>
    <dbReference type="NCBI Taxonomy" id="27687"/>
    <lineage>
        <taxon>Eukaryota</taxon>
        <taxon>Metazoa</taxon>
        <taxon>Chordata</taxon>
        <taxon>Craniata</taxon>
        <taxon>Vertebrata</taxon>
        <taxon>Euteleostomi</taxon>
        <taxon>Actinopterygii</taxon>
        <taxon>Polypteriformes</taxon>
        <taxon>Polypteridae</taxon>
        <taxon>Erpetoichthys</taxon>
    </lineage>
</organism>
<dbReference type="Proteomes" id="UP000694620">
    <property type="component" value="Chromosome 5"/>
</dbReference>
<dbReference type="Ensembl" id="ENSECRT00000019262.1">
    <property type="protein sequence ID" value="ENSECRP00000018871.1"/>
    <property type="gene ID" value="ENSECRG00000012626.1"/>
</dbReference>
<dbReference type="AlphaFoldDB" id="A0A8C4SLK2"/>
<dbReference type="PANTHER" id="PTHR46599:SF3">
    <property type="entry name" value="PIGGYBAC TRANSPOSABLE ELEMENT-DERIVED PROTEIN 4"/>
    <property type="match status" value="1"/>
</dbReference>
<dbReference type="Pfam" id="PF13843">
    <property type="entry name" value="DDE_Tnp_1_7"/>
    <property type="match status" value="1"/>
</dbReference>
<feature type="domain" description="PiggyBac transposable element-derived protein" evidence="2">
    <location>
        <begin position="91"/>
        <end position="349"/>
    </location>
</feature>
<dbReference type="GeneTree" id="ENSGT00940000164464"/>
<feature type="region of interest" description="Disordered" evidence="1">
    <location>
        <begin position="16"/>
        <end position="36"/>
    </location>
</feature>
<evidence type="ECO:0000259" key="2">
    <source>
        <dbReference type="Pfam" id="PF13843"/>
    </source>
</evidence>
<keyword evidence="4" id="KW-1185">Reference proteome</keyword>
<evidence type="ECO:0000256" key="1">
    <source>
        <dbReference type="SAM" id="MobiDB-lite"/>
    </source>
</evidence>
<evidence type="ECO:0000313" key="3">
    <source>
        <dbReference type="Ensembl" id="ENSECRP00000018871.1"/>
    </source>
</evidence>
<accession>A0A8C4SLK2</accession>